<dbReference type="AlphaFoldDB" id="A0A154BNG4"/>
<dbReference type="STRING" id="1794912.AXX12_12015"/>
<evidence type="ECO:0000313" key="2">
    <source>
        <dbReference type="EMBL" id="KYZ75441.1"/>
    </source>
</evidence>
<dbReference type="SUPFAM" id="SSF54593">
    <property type="entry name" value="Glyoxalase/Bleomycin resistance protein/Dihydroxybiphenyl dioxygenase"/>
    <property type="match status" value="1"/>
</dbReference>
<gene>
    <name evidence="2" type="ORF">AXX12_12015</name>
</gene>
<feature type="domain" description="Glyoxalase-like" evidence="1">
    <location>
        <begin position="12"/>
        <end position="99"/>
    </location>
</feature>
<keyword evidence="3" id="KW-1185">Reference proteome</keyword>
<proteinExistence type="predicted"/>
<sequence>MAYAKKSFLEHVAFRVKDIEWHVRFFREALGMTIRQIDGPVDNPNQVWTIGGIQLVSDPNFNGPEGRMAHLGIMVEDLEAAIQEVYTWGVTQMPQGRNWIALPDGLCVELLQASGNAVAEALAVNPRA</sequence>
<dbReference type="InterPro" id="IPR041581">
    <property type="entry name" value="Glyoxalase_6"/>
</dbReference>
<dbReference type="Proteomes" id="UP000076268">
    <property type="component" value="Unassembled WGS sequence"/>
</dbReference>
<accession>A0A154BNG4</accession>
<dbReference type="Pfam" id="PF18029">
    <property type="entry name" value="Glyoxalase_6"/>
    <property type="match status" value="1"/>
</dbReference>
<dbReference type="RefSeq" id="WP_066243983.1">
    <property type="nucleotide sequence ID" value="NZ_LSGP01000023.1"/>
</dbReference>
<dbReference type="EMBL" id="LSGP01000023">
    <property type="protein sequence ID" value="KYZ75441.1"/>
    <property type="molecule type" value="Genomic_DNA"/>
</dbReference>
<dbReference type="OrthoDB" id="6874672at2"/>
<evidence type="ECO:0000259" key="1">
    <source>
        <dbReference type="Pfam" id="PF18029"/>
    </source>
</evidence>
<organism evidence="2 3">
    <name type="scientific">Anaerosporomusa subterranea</name>
    <dbReference type="NCBI Taxonomy" id="1794912"/>
    <lineage>
        <taxon>Bacteria</taxon>
        <taxon>Bacillati</taxon>
        <taxon>Bacillota</taxon>
        <taxon>Negativicutes</taxon>
        <taxon>Acetonemataceae</taxon>
        <taxon>Anaerosporomusa</taxon>
    </lineage>
</organism>
<reference evidence="2 3" key="1">
    <citation type="submission" date="2016-02" db="EMBL/GenBank/DDBJ databases">
        <title>Anaerosporomusa subterraneum gen. nov., sp. nov., a spore-forming obligate anaerobe isolated from saprolite.</title>
        <authorList>
            <person name="Choi J.K."/>
            <person name="Shah M."/>
            <person name="Yee N."/>
        </authorList>
    </citation>
    <scope>NUCLEOTIDE SEQUENCE [LARGE SCALE GENOMIC DNA]</scope>
    <source>
        <strain evidence="2 3">RU4</strain>
    </source>
</reference>
<evidence type="ECO:0000313" key="3">
    <source>
        <dbReference type="Proteomes" id="UP000076268"/>
    </source>
</evidence>
<protein>
    <submittedName>
        <fullName evidence="2">Glyoxalase</fullName>
    </submittedName>
</protein>
<dbReference type="Gene3D" id="3.10.180.10">
    <property type="entry name" value="2,3-Dihydroxybiphenyl 1,2-Dioxygenase, domain 1"/>
    <property type="match status" value="1"/>
</dbReference>
<comment type="caution">
    <text evidence="2">The sequence shown here is derived from an EMBL/GenBank/DDBJ whole genome shotgun (WGS) entry which is preliminary data.</text>
</comment>
<dbReference type="InterPro" id="IPR029068">
    <property type="entry name" value="Glyas_Bleomycin-R_OHBP_Dase"/>
</dbReference>
<name>A0A154BNG4_ANASB</name>